<accession>A0A918KCC6</accession>
<dbReference type="PROSITE" id="PS51257">
    <property type="entry name" value="PROKAR_LIPOPROTEIN"/>
    <property type="match status" value="1"/>
</dbReference>
<dbReference type="Gene3D" id="2.30.40.10">
    <property type="entry name" value="Urease, subunit C, domain 1"/>
    <property type="match status" value="1"/>
</dbReference>
<dbReference type="PANTHER" id="PTHR22642">
    <property type="entry name" value="IMIDAZOLONEPROPIONASE"/>
    <property type="match status" value="1"/>
</dbReference>
<dbReference type="Gene3D" id="3.10.310.70">
    <property type="match status" value="1"/>
</dbReference>
<dbReference type="CDD" id="cd01300">
    <property type="entry name" value="YtcJ_like"/>
    <property type="match status" value="1"/>
</dbReference>
<dbReference type="InterPro" id="IPR011059">
    <property type="entry name" value="Metal-dep_hydrolase_composite"/>
</dbReference>
<protein>
    <submittedName>
        <fullName evidence="2">Amidohydrolase</fullName>
    </submittedName>
</protein>
<evidence type="ECO:0000259" key="1">
    <source>
        <dbReference type="Pfam" id="PF07969"/>
    </source>
</evidence>
<reference evidence="2 3" key="1">
    <citation type="journal article" date="2014" name="Int. J. Syst. Evol. Microbiol.">
        <title>Complete genome sequence of Corynebacterium casei LMG S-19264T (=DSM 44701T), isolated from a smear-ripened cheese.</title>
        <authorList>
            <consortium name="US DOE Joint Genome Institute (JGI-PGF)"/>
            <person name="Walter F."/>
            <person name="Albersmeier A."/>
            <person name="Kalinowski J."/>
            <person name="Ruckert C."/>
        </authorList>
    </citation>
    <scope>NUCLEOTIDE SEQUENCE [LARGE SCALE GENOMIC DNA]</scope>
    <source>
        <strain evidence="2 3">KCTC 23968</strain>
    </source>
</reference>
<dbReference type="InterPro" id="IPR033932">
    <property type="entry name" value="YtcJ-like"/>
</dbReference>
<dbReference type="PANTHER" id="PTHR22642:SF2">
    <property type="entry name" value="PROTEIN LONG AFTER FAR-RED 3"/>
    <property type="match status" value="1"/>
</dbReference>
<dbReference type="GO" id="GO:0016810">
    <property type="term" value="F:hydrolase activity, acting on carbon-nitrogen (but not peptide) bonds"/>
    <property type="evidence" value="ECO:0007669"/>
    <property type="project" value="InterPro"/>
</dbReference>
<dbReference type="Gene3D" id="3.20.20.140">
    <property type="entry name" value="Metal-dependent hydrolases"/>
    <property type="match status" value="1"/>
</dbReference>
<dbReference type="AlphaFoldDB" id="A0A918KCC6"/>
<comment type="caution">
    <text evidence="2">The sequence shown here is derived from an EMBL/GenBank/DDBJ whole genome shotgun (WGS) entry which is preliminary data.</text>
</comment>
<name>A0A918KCC6_9PROT</name>
<organism evidence="2 3">
    <name type="scientific">Litorimonas cladophorae</name>
    <dbReference type="NCBI Taxonomy" id="1220491"/>
    <lineage>
        <taxon>Bacteria</taxon>
        <taxon>Pseudomonadati</taxon>
        <taxon>Pseudomonadota</taxon>
        <taxon>Alphaproteobacteria</taxon>
        <taxon>Maricaulales</taxon>
        <taxon>Robiginitomaculaceae</taxon>
    </lineage>
</organism>
<feature type="domain" description="Amidohydrolase 3" evidence="1">
    <location>
        <begin position="70"/>
        <end position="548"/>
    </location>
</feature>
<dbReference type="InterPro" id="IPR013108">
    <property type="entry name" value="Amidohydro_3"/>
</dbReference>
<evidence type="ECO:0000313" key="2">
    <source>
        <dbReference type="EMBL" id="GGX58580.1"/>
    </source>
</evidence>
<sequence>MKKALLFSSLVALSACVSENQADQDVTVIVGDIITMDATRPRASVMILKDGNISAVGDRTLMNDISSAKLIDLSGQTILPGFIDSHVHVRELGMDRIKANLVGVETAEDIVERLEAHFPNPKAGVWLIGQGWDEGEFATRGYPDRAALDAAFPNNPVALESLHGFGGFYNGKALEIAGIDSNTAEPKVGNILRREDGTPTGVMLTLAQDLVDQHIPKADQAKLELAIRAGLTEMSEAGVTSIHEAGMTPVDVAAFKALAARDELPIRVYGLLDGNDNTLMEAWFSNGLEDDPEDWLDIRGIKVFYDGSLGSRTALMAEPYSDKPDAARPTERISPEAMTSLANRAAKLGFQMAVHAIGDEGNNRTLNIYEEALGDDMTARWRIEHAQVVLPDYYDRVATRGVLSSVQSSHAVGDSGWAEDRVGPERIKNAYAWQTILGAGGRLMLNSDLPGEPWTPMETLYFAVTRKKLENAPAEGWYSNQALTVQEALEAMTITNAYGAFQEDALGSLEVGKRADFVVLDADPTKVAPTDIKDIRVRQTWVNGQPVYQAD</sequence>
<dbReference type="Proteomes" id="UP000600865">
    <property type="component" value="Unassembled WGS sequence"/>
</dbReference>
<keyword evidence="3" id="KW-1185">Reference proteome</keyword>
<evidence type="ECO:0000313" key="3">
    <source>
        <dbReference type="Proteomes" id="UP000600865"/>
    </source>
</evidence>
<dbReference type="Pfam" id="PF07969">
    <property type="entry name" value="Amidohydro_3"/>
    <property type="match status" value="1"/>
</dbReference>
<dbReference type="InterPro" id="IPR032466">
    <property type="entry name" value="Metal_Hydrolase"/>
</dbReference>
<proteinExistence type="predicted"/>
<dbReference type="EMBL" id="BMYV01000001">
    <property type="protein sequence ID" value="GGX58580.1"/>
    <property type="molecule type" value="Genomic_DNA"/>
</dbReference>
<dbReference type="RefSeq" id="WP_189580863.1">
    <property type="nucleotide sequence ID" value="NZ_BMYV01000001.1"/>
</dbReference>
<gene>
    <name evidence="2" type="ORF">GCM10011309_04920</name>
</gene>
<dbReference type="SUPFAM" id="SSF51556">
    <property type="entry name" value="Metallo-dependent hydrolases"/>
    <property type="match status" value="1"/>
</dbReference>
<dbReference type="SUPFAM" id="SSF51338">
    <property type="entry name" value="Composite domain of metallo-dependent hydrolases"/>
    <property type="match status" value="1"/>
</dbReference>